<dbReference type="Gene3D" id="3.30.230.10">
    <property type="match status" value="1"/>
</dbReference>
<dbReference type="GO" id="GO:0005524">
    <property type="term" value="F:ATP binding"/>
    <property type="evidence" value="ECO:0007669"/>
    <property type="project" value="UniProtKB-UniRule"/>
</dbReference>
<dbReference type="SUPFAM" id="SSF54211">
    <property type="entry name" value="Ribosomal protein S5 domain 2-like"/>
    <property type="match status" value="1"/>
</dbReference>
<feature type="short sequence motif" description="RadA KNRFG motif" evidence="11">
    <location>
        <begin position="254"/>
        <end position="258"/>
    </location>
</feature>
<dbReference type="HAMAP" id="MF_01498">
    <property type="entry name" value="RadA_bact"/>
    <property type="match status" value="1"/>
</dbReference>
<evidence type="ECO:0000256" key="3">
    <source>
        <dbReference type="ARBA" id="ARBA00022763"/>
    </source>
</evidence>
<evidence type="ECO:0000256" key="8">
    <source>
        <dbReference type="ARBA" id="ARBA00023016"/>
    </source>
</evidence>
<keyword evidence="9 11" id="KW-0238">DNA-binding</keyword>
<dbReference type="SMART" id="SM00382">
    <property type="entry name" value="AAA"/>
    <property type="match status" value="1"/>
</dbReference>
<dbReference type="InterPro" id="IPR003593">
    <property type="entry name" value="AAA+_ATPase"/>
</dbReference>
<dbReference type="PANTHER" id="PTHR32472:SF10">
    <property type="entry name" value="DNA REPAIR PROTEIN RADA-LIKE PROTEIN"/>
    <property type="match status" value="1"/>
</dbReference>
<dbReference type="AlphaFoldDB" id="W4LYH9"/>
<dbReference type="GO" id="GO:0008270">
    <property type="term" value="F:zinc ion binding"/>
    <property type="evidence" value="ECO:0007669"/>
    <property type="project" value="UniProtKB-KW"/>
</dbReference>
<keyword evidence="8 11" id="KW-0346">Stress response</keyword>
<feature type="region of interest" description="Lon-protease-like" evidence="11">
    <location>
        <begin position="353"/>
        <end position="468"/>
    </location>
</feature>
<keyword evidence="10 11" id="KW-0234">DNA repair</keyword>
<comment type="caution">
    <text evidence="15">The sequence shown here is derived from an EMBL/GenBank/DDBJ whole genome shotgun (WGS) entry which is preliminary data.</text>
</comment>
<keyword evidence="7 11" id="KW-0067">ATP-binding</keyword>
<dbReference type="Pfam" id="PF13481">
    <property type="entry name" value="AAA_25"/>
    <property type="match status" value="1"/>
</dbReference>
<keyword evidence="1 11" id="KW-0479">Metal-binding</keyword>
<organism evidence="15 16">
    <name type="scientific">Entotheonella factor</name>
    <dbReference type="NCBI Taxonomy" id="1429438"/>
    <lineage>
        <taxon>Bacteria</taxon>
        <taxon>Pseudomonadati</taxon>
        <taxon>Nitrospinota/Tectimicrobiota group</taxon>
        <taxon>Candidatus Tectimicrobiota</taxon>
        <taxon>Candidatus Entotheonellia</taxon>
        <taxon>Candidatus Entotheonellales</taxon>
        <taxon>Candidatus Entotheonellaceae</taxon>
        <taxon>Candidatus Entotheonella</taxon>
    </lineage>
</organism>
<evidence type="ECO:0000313" key="15">
    <source>
        <dbReference type="EMBL" id="ETX02427.1"/>
    </source>
</evidence>
<evidence type="ECO:0000256" key="13">
    <source>
        <dbReference type="RuleBase" id="RU003555"/>
    </source>
</evidence>
<dbReference type="PANTHER" id="PTHR32472">
    <property type="entry name" value="DNA REPAIR PROTEIN RADA"/>
    <property type="match status" value="1"/>
</dbReference>
<dbReference type="InterPro" id="IPR027417">
    <property type="entry name" value="P-loop_NTPase"/>
</dbReference>
<evidence type="ECO:0000256" key="12">
    <source>
        <dbReference type="NCBIfam" id="TIGR00416"/>
    </source>
</evidence>
<evidence type="ECO:0000256" key="7">
    <source>
        <dbReference type="ARBA" id="ARBA00022840"/>
    </source>
</evidence>
<dbReference type="InterPro" id="IPR008269">
    <property type="entry name" value="Lon_proteolytic"/>
</dbReference>
<evidence type="ECO:0000256" key="6">
    <source>
        <dbReference type="ARBA" id="ARBA00022833"/>
    </source>
</evidence>
<evidence type="ECO:0000256" key="5">
    <source>
        <dbReference type="ARBA" id="ARBA00022801"/>
    </source>
</evidence>
<dbReference type="GO" id="GO:0006508">
    <property type="term" value="P:proteolysis"/>
    <property type="evidence" value="ECO:0007669"/>
    <property type="project" value="InterPro"/>
</dbReference>
<comment type="similarity">
    <text evidence="11 13">Belongs to the RecA family. RadA subfamily.</text>
</comment>
<dbReference type="GO" id="GO:0000725">
    <property type="term" value="P:recombinational repair"/>
    <property type="evidence" value="ECO:0007669"/>
    <property type="project" value="UniProtKB-UniRule"/>
</dbReference>
<keyword evidence="5" id="KW-0378">Hydrolase</keyword>
<keyword evidence="16" id="KW-1185">Reference proteome</keyword>
<keyword evidence="2 11" id="KW-0547">Nucleotide-binding</keyword>
<gene>
    <name evidence="11" type="primary">radA</name>
    <name evidence="15" type="ORF">ETSY1_03655</name>
</gene>
<dbReference type="InterPro" id="IPR004504">
    <property type="entry name" value="DNA_repair_RadA"/>
</dbReference>
<proteinExistence type="inferred from homology"/>
<dbReference type="PROSITE" id="PS50162">
    <property type="entry name" value="RECA_2"/>
    <property type="match status" value="1"/>
</dbReference>
<evidence type="ECO:0000256" key="1">
    <source>
        <dbReference type="ARBA" id="ARBA00022723"/>
    </source>
</evidence>
<dbReference type="Gene3D" id="3.40.50.300">
    <property type="entry name" value="P-loop containing nucleotide triphosphate hydrolases"/>
    <property type="match status" value="1"/>
</dbReference>
<keyword evidence="4 13" id="KW-0863">Zinc-finger</keyword>
<keyword evidence="3 11" id="KW-0227">DNA damage</keyword>
<dbReference type="InterPro" id="IPR020568">
    <property type="entry name" value="Ribosomal_Su5_D2-typ_SF"/>
</dbReference>
<accession>W4LYH9</accession>
<name>W4LYH9_ENTF1</name>
<comment type="domain">
    <text evidence="11">The middle region has homology to RecA with ATPase motifs including the RadA KNRFG motif, while the C-terminus is homologous to Lon protease.</text>
</comment>
<dbReference type="GO" id="GO:0004176">
    <property type="term" value="F:ATP-dependent peptidase activity"/>
    <property type="evidence" value="ECO:0007669"/>
    <property type="project" value="InterPro"/>
</dbReference>
<dbReference type="Pfam" id="PF05362">
    <property type="entry name" value="Lon_C"/>
    <property type="match status" value="1"/>
</dbReference>
<dbReference type="InterPro" id="IPR014721">
    <property type="entry name" value="Ribsml_uS5_D2-typ_fold_subgr"/>
</dbReference>
<dbReference type="PRINTS" id="PR01874">
    <property type="entry name" value="DNAREPAIRADA"/>
</dbReference>
<dbReference type="InterPro" id="IPR020588">
    <property type="entry name" value="RecA_ATP-bd"/>
</dbReference>
<protein>
    <recommendedName>
        <fullName evidence="11 12">DNA repair protein RadA</fullName>
    </recommendedName>
</protein>
<dbReference type="GO" id="GO:0003684">
    <property type="term" value="F:damaged DNA binding"/>
    <property type="evidence" value="ECO:0007669"/>
    <property type="project" value="InterPro"/>
</dbReference>
<dbReference type="HOGENOM" id="CLU_018264_0_1_7"/>
<dbReference type="GO" id="GO:0005829">
    <property type="term" value="C:cytosol"/>
    <property type="evidence" value="ECO:0007669"/>
    <property type="project" value="TreeGrafter"/>
</dbReference>
<dbReference type="GO" id="GO:0140664">
    <property type="term" value="F:ATP-dependent DNA damage sensor activity"/>
    <property type="evidence" value="ECO:0007669"/>
    <property type="project" value="InterPro"/>
</dbReference>
<evidence type="ECO:0000256" key="4">
    <source>
        <dbReference type="ARBA" id="ARBA00022771"/>
    </source>
</evidence>
<dbReference type="Proteomes" id="UP000019141">
    <property type="component" value="Unassembled WGS sequence"/>
</dbReference>
<dbReference type="PATRIC" id="fig|1429438.4.peg.884"/>
<sequence>MAKAKRVFTCQSCGHQTAKWLGKCPDCDAWNSYVEEAVVAPRKGRAASTPQPATLPLPLTEVRRDEDERLQTHIGELDRVLGGGLVQGSLVLIGGDPGIGKSTLILQAVAGLSQPPQSGAVLYVSGEESATQLRMRGDRLGIQSDRVYLLTETSMEMIQDHVSRLQPRVLVIDSIQTIFMADVTSAPGSVSQVRECTAQLMTLAKSLNLPILIIGHVTKEGTIAGPRVLEHMVDTVLYFEGERHHIYRVLRAVKNRFGPTNEIGVFEMRQAGLVEVESPSELFLAERPLHASGSTVVASVEGTRPLLVELQALGSPSGFGTPRRVANGIDHQRMALLLAVLEKRMGLPLQEHDVYVNIVGGLRVDEPAIDLGVVAAVASSLKDVPIDPELVIFGEVGLTGEVRAVGHVETRLREAAKLGFRRCLLPQANCTPMTTDTLADNFELCGVRTVAEALRLITQRDTATAANF</sequence>
<evidence type="ECO:0000256" key="11">
    <source>
        <dbReference type="HAMAP-Rule" id="MF_01498"/>
    </source>
</evidence>
<feature type="domain" description="RecA family profile 1" evidence="14">
    <location>
        <begin position="66"/>
        <end position="217"/>
    </location>
</feature>
<comment type="function">
    <text evidence="11">Plays a role in repairing double-strand DNA breaks, probably involving stabilizing or processing branched DNA or blocked replication forks.</text>
</comment>
<dbReference type="EMBL" id="AZHW01000145">
    <property type="protein sequence ID" value="ETX02427.1"/>
    <property type="molecule type" value="Genomic_DNA"/>
</dbReference>
<dbReference type="FunFam" id="3.40.50.300:FF:000050">
    <property type="entry name" value="DNA repair protein RadA"/>
    <property type="match status" value="1"/>
</dbReference>
<keyword evidence="6 13" id="KW-0862">Zinc</keyword>
<feature type="binding site" evidence="11">
    <location>
        <begin position="95"/>
        <end position="102"/>
    </location>
    <ligand>
        <name>ATP</name>
        <dbReference type="ChEBI" id="CHEBI:30616"/>
    </ligand>
</feature>
<dbReference type="GO" id="GO:0004252">
    <property type="term" value="F:serine-type endopeptidase activity"/>
    <property type="evidence" value="ECO:0007669"/>
    <property type="project" value="InterPro"/>
</dbReference>
<evidence type="ECO:0000256" key="2">
    <source>
        <dbReference type="ARBA" id="ARBA00022741"/>
    </source>
</evidence>
<reference evidence="15 16" key="1">
    <citation type="journal article" date="2014" name="Nature">
        <title>An environmental bacterial taxon with a large and distinct metabolic repertoire.</title>
        <authorList>
            <person name="Wilson M.C."/>
            <person name="Mori T."/>
            <person name="Ruckert C."/>
            <person name="Uria A.R."/>
            <person name="Helf M.J."/>
            <person name="Takada K."/>
            <person name="Gernert C."/>
            <person name="Steffens U.A."/>
            <person name="Heycke N."/>
            <person name="Schmitt S."/>
            <person name="Rinke C."/>
            <person name="Helfrich E.J."/>
            <person name="Brachmann A.O."/>
            <person name="Gurgui C."/>
            <person name="Wakimoto T."/>
            <person name="Kracht M."/>
            <person name="Crusemann M."/>
            <person name="Hentschel U."/>
            <person name="Abe I."/>
            <person name="Matsunaga S."/>
            <person name="Kalinowski J."/>
            <person name="Takeyama H."/>
            <person name="Piel J."/>
        </authorList>
    </citation>
    <scope>NUCLEOTIDE SEQUENCE [LARGE SCALE GENOMIC DNA]</scope>
    <source>
        <strain evidence="16">TSY1</strain>
    </source>
</reference>
<dbReference type="InterPro" id="IPR041166">
    <property type="entry name" value="Rubredoxin_2"/>
</dbReference>
<evidence type="ECO:0000259" key="14">
    <source>
        <dbReference type="PROSITE" id="PS50162"/>
    </source>
</evidence>
<evidence type="ECO:0000313" key="16">
    <source>
        <dbReference type="Proteomes" id="UP000019141"/>
    </source>
</evidence>
<evidence type="ECO:0000256" key="9">
    <source>
        <dbReference type="ARBA" id="ARBA00023125"/>
    </source>
</evidence>
<dbReference type="NCBIfam" id="TIGR00416">
    <property type="entry name" value="sms"/>
    <property type="match status" value="1"/>
</dbReference>
<comment type="function">
    <text evidence="13">DNA-dependent ATPase involved in processing of recombination intermediates, plays a role in repairing DNA breaks. Stimulates the branch migration of RecA-mediated strand transfer reactions, allowing the 3' invading strand to extend heteroduplex DNA faster. Binds ssDNA in the presence of ADP but not other nucleotides, has ATPase activity that is stimulated by ssDNA and various branched DNA structures, but inhibited by SSB. Does not have RecA's homology-searching function.</text>
</comment>
<dbReference type="SUPFAM" id="SSF52540">
    <property type="entry name" value="P-loop containing nucleoside triphosphate hydrolases"/>
    <property type="match status" value="1"/>
</dbReference>
<evidence type="ECO:0000256" key="10">
    <source>
        <dbReference type="ARBA" id="ARBA00023204"/>
    </source>
</evidence>
<dbReference type="Pfam" id="PF18073">
    <property type="entry name" value="Zn_ribbon_LapB"/>
    <property type="match status" value="1"/>
</dbReference>
<dbReference type="CDD" id="cd01121">
    <property type="entry name" value="RadA_SMS_N"/>
    <property type="match status" value="1"/>
</dbReference>